<dbReference type="AlphaFoldDB" id="A0A7Y2H3W6"/>
<dbReference type="Gene3D" id="2.60.40.4070">
    <property type="match status" value="1"/>
</dbReference>
<feature type="non-terminal residue" evidence="1">
    <location>
        <position position="1"/>
    </location>
</feature>
<evidence type="ECO:0000313" key="2">
    <source>
        <dbReference type="Proteomes" id="UP000547674"/>
    </source>
</evidence>
<comment type="caution">
    <text evidence="1">The sequence shown here is derived from an EMBL/GenBank/DDBJ whole genome shotgun (WGS) entry which is preliminary data.</text>
</comment>
<dbReference type="Proteomes" id="UP000547674">
    <property type="component" value="Unassembled WGS sequence"/>
</dbReference>
<organism evidence="1 2">
    <name type="scientific">Eiseniibacteriota bacterium</name>
    <dbReference type="NCBI Taxonomy" id="2212470"/>
    <lineage>
        <taxon>Bacteria</taxon>
        <taxon>Candidatus Eiseniibacteriota</taxon>
    </lineage>
</organism>
<sequence>DLRSYAIGEGWNDWEFGNFGEEQGGAWRIGGRNGFRSRLDCVLELDPVVVGNYAEVSIRHWLDIQATAGFAFSGGFLEVFDEVSESWKRVDPVGGYPKTFGLTDGNNYPGQPAWAGREGWEEVKVPLVGYAGEVRLRFHFVSDFAGSQVMSSWVIDEVKVLSWDHTHSAWLEPSPVGGSGDLILRVEALIGGVATSGLQLVQESPGSRFVLGTWWVDESLNKLVHIPGLREDQAYRWTLASLDGKYVSQPLQSRPSKAPARLLSVPRVVRASAGAWFEYAVPAPASGVGMGALAGGAVEARVELFDVRGRLLRRLVDGNFEIGLHRVLFEPVDEQGRLLKSGVYFARIVVKGSEPQAERFIVLP</sequence>
<protein>
    <recommendedName>
        <fullName evidence="3">T9SS type A sorting domain-containing protein</fullName>
    </recommendedName>
</protein>
<evidence type="ECO:0008006" key="3">
    <source>
        <dbReference type="Google" id="ProtNLM"/>
    </source>
</evidence>
<evidence type="ECO:0000313" key="1">
    <source>
        <dbReference type="EMBL" id="NNF08495.1"/>
    </source>
</evidence>
<reference evidence="1 2" key="1">
    <citation type="submission" date="2020-03" db="EMBL/GenBank/DDBJ databases">
        <title>Metabolic flexibility allows generalist bacteria to become dominant in a frequently disturbed ecosystem.</title>
        <authorList>
            <person name="Chen Y.-J."/>
            <person name="Leung P.M."/>
            <person name="Bay S.K."/>
            <person name="Hugenholtz P."/>
            <person name="Kessler A.J."/>
            <person name="Shelley G."/>
            <person name="Waite D.W."/>
            <person name="Cook P.L."/>
            <person name="Greening C."/>
        </authorList>
    </citation>
    <scope>NUCLEOTIDE SEQUENCE [LARGE SCALE GENOMIC DNA]</scope>
    <source>
        <strain evidence="1">SS_bin_28</strain>
    </source>
</reference>
<proteinExistence type="predicted"/>
<dbReference type="EMBL" id="JABDJR010000687">
    <property type="protein sequence ID" value="NNF08495.1"/>
    <property type="molecule type" value="Genomic_DNA"/>
</dbReference>
<name>A0A7Y2H3W6_UNCEI</name>
<accession>A0A7Y2H3W6</accession>
<gene>
    <name evidence="1" type="ORF">HKN21_17165</name>
</gene>